<name>A0A1Y2ETD1_9FUNG</name>
<feature type="compositionally biased region" description="Polar residues" evidence="1">
    <location>
        <begin position="39"/>
        <end position="65"/>
    </location>
</feature>
<dbReference type="EMBL" id="MCOG01000029">
    <property type="protein sequence ID" value="ORY74426.1"/>
    <property type="molecule type" value="Genomic_DNA"/>
</dbReference>
<protein>
    <submittedName>
        <fullName evidence="2">Uncharacterized protein</fullName>
    </submittedName>
</protein>
<feature type="compositionally biased region" description="Basic and acidic residues" evidence="1">
    <location>
        <begin position="8"/>
        <end position="37"/>
    </location>
</feature>
<evidence type="ECO:0000313" key="2">
    <source>
        <dbReference type="EMBL" id="ORY74426.1"/>
    </source>
</evidence>
<organism evidence="2 3">
    <name type="scientific">Neocallimastix californiae</name>
    <dbReference type="NCBI Taxonomy" id="1754190"/>
    <lineage>
        <taxon>Eukaryota</taxon>
        <taxon>Fungi</taxon>
        <taxon>Fungi incertae sedis</taxon>
        <taxon>Chytridiomycota</taxon>
        <taxon>Chytridiomycota incertae sedis</taxon>
        <taxon>Neocallimastigomycetes</taxon>
        <taxon>Neocallimastigales</taxon>
        <taxon>Neocallimastigaceae</taxon>
        <taxon>Neocallimastix</taxon>
    </lineage>
</organism>
<dbReference type="Proteomes" id="UP000193920">
    <property type="component" value="Unassembled WGS sequence"/>
</dbReference>
<proteinExistence type="predicted"/>
<feature type="region of interest" description="Disordered" evidence="1">
    <location>
        <begin position="1"/>
        <end position="97"/>
    </location>
</feature>
<feature type="compositionally biased region" description="Low complexity" evidence="1">
    <location>
        <begin position="85"/>
        <end position="97"/>
    </location>
</feature>
<keyword evidence="3" id="KW-1185">Reference proteome</keyword>
<dbReference type="AlphaFoldDB" id="A0A1Y2ETD1"/>
<accession>A0A1Y2ETD1</accession>
<comment type="caution">
    <text evidence="2">The sequence shown here is derived from an EMBL/GenBank/DDBJ whole genome shotgun (WGS) entry which is preliminary data.</text>
</comment>
<evidence type="ECO:0000256" key="1">
    <source>
        <dbReference type="SAM" id="MobiDB-lite"/>
    </source>
</evidence>
<evidence type="ECO:0000313" key="3">
    <source>
        <dbReference type="Proteomes" id="UP000193920"/>
    </source>
</evidence>
<reference evidence="2 3" key="1">
    <citation type="submission" date="2016-08" db="EMBL/GenBank/DDBJ databases">
        <title>A Parts List for Fungal Cellulosomes Revealed by Comparative Genomics.</title>
        <authorList>
            <consortium name="DOE Joint Genome Institute"/>
            <person name="Haitjema C.H."/>
            <person name="Gilmore S.P."/>
            <person name="Henske J.K."/>
            <person name="Solomon K.V."/>
            <person name="De Groot R."/>
            <person name="Kuo A."/>
            <person name="Mondo S.J."/>
            <person name="Salamov A.A."/>
            <person name="Labutti K."/>
            <person name="Zhao Z."/>
            <person name="Chiniquy J."/>
            <person name="Barry K."/>
            <person name="Brewer H.M."/>
            <person name="Purvine S.O."/>
            <person name="Wright A.T."/>
            <person name="Boxma B."/>
            <person name="Van Alen T."/>
            <person name="Hackstein J.H."/>
            <person name="Baker S.E."/>
            <person name="Grigoriev I.V."/>
            <person name="O'Malley M.A."/>
        </authorList>
    </citation>
    <scope>NUCLEOTIDE SEQUENCE [LARGE SCALE GENOMIC DNA]</scope>
    <source>
        <strain evidence="2 3">G1</strain>
    </source>
</reference>
<gene>
    <name evidence="2" type="ORF">LY90DRAFT_502574</name>
</gene>
<feature type="compositionally biased region" description="Basic and acidic residues" evidence="1">
    <location>
        <begin position="67"/>
        <end position="84"/>
    </location>
</feature>
<sequence length="381" mass="45189">MDLNSNNKSEEINKSENGIKSEKNGKIKENYELKEENNSMDNKLRNNNFSRGNNKSRGNNISRGNNKSRENNKLKDENKSRENNNPKGSNNNNDDNSFISNYKISIKKLLEDWKEKGNLSQKSSLNSKIYEYYCYEKIISDNPQLHIILSKNQEKKYKEGFNYKNGGQIYYTQYGIDLGEFDILGLDDQGTLYWWEVTTSSTMRKIKKKFKQKEELLSKLFNNVKFTVLIPKSFPNIEKEFKTEIVQAPDYENFYQDFYTIQADMSHCWPIEKLREAINKNYDYIQEIISLSKLLFSGQITKYTETNSDLIERLFDLSSFDGKSNIKYFHVERQVYGEIIYKNNKMFKKENNKEKLVKYMDATAYEIRAIKKYLEKEKKKR</sequence>